<keyword evidence="1" id="KW-0472">Membrane</keyword>
<organism evidence="2 3">
    <name type="scientific">Folsomia candida</name>
    <name type="common">Springtail</name>
    <dbReference type="NCBI Taxonomy" id="158441"/>
    <lineage>
        <taxon>Eukaryota</taxon>
        <taxon>Metazoa</taxon>
        <taxon>Ecdysozoa</taxon>
        <taxon>Arthropoda</taxon>
        <taxon>Hexapoda</taxon>
        <taxon>Collembola</taxon>
        <taxon>Entomobryomorpha</taxon>
        <taxon>Isotomoidea</taxon>
        <taxon>Isotomidae</taxon>
        <taxon>Proisotominae</taxon>
        <taxon>Folsomia</taxon>
    </lineage>
</organism>
<gene>
    <name evidence="2" type="ORF">Fcan01_22001</name>
</gene>
<keyword evidence="1" id="KW-1133">Transmembrane helix</keyword>
<keyword evidence="1" id="KW-0812">Transmembrane</keyword>
<evidence type="ECO:0000313" key="3">
    <source>
        <dbReference type="Proteomes" id="UP000198287"/>
    </source>
</evidence>
<name>A0A226DEA5_FOLCA</name>
<dbReference type="OrthoDB" id="8297494at2759"/>
<feature type="transmembrane region" description="Helical" evidence="1">
    <location>
        <begin position="192"/>
        <end position="217"/>
    </location>
</feature>
<dbReference type="Proteomes" id="UP000198287">
    <property type="component" value="Unassembled WGS sequence"/>
</dbReference>
<protein>
    <submittedName>
        <fullName evidence="2">Uncharacterized protein</fullName>
    </submittedName>
</protein>
<feature type="transmembrane region" description="Helical" evidence="1">
    <location>
        <begin position="132"/>
        <end position="154"/>
    </location>
</feature>
<proteinExistence type="predicted"/>
<comment type="caution">
    <text evidence="2">The sequence shown here is derived from an EMBL/GenBank/DDBJ whole genome shotgun (WGS) entry which is preliminary data.</text>
</comment>
<dbReference type="AlphaFoldDB" id="A0A226DEA5"/>
<dbReference type="EMBL" id="LNIX01000023">
    <property type="protein sequence ID" value="OXA43037.1"/>
    <property type="molecule type" value="Genomic_DNA"/>
</dbReference>
<evidence type="ECO:0000256" key="1">
    <source>
        <dbReference type="SAM" id="Phobius"/>
    </source>
</evidence>
<reference evidence="2 3" key="1">
    <citation type="submission" date="2015-12" db="EMBL/GenBank/DDBJ databases">
        <title>The genome of Folsomia candida.</title>
        <authorList>
            <person name="Faddeeva A."/>
            <person name="Derks M.F."/>
            <person name="Anvar Y."/>
            <person name="Smit S."/>
            <person name="Van Straalen N."/>
            <person name="Roelofs D."/>
        </authorList>
    </citation>
    <scope>NUCLEOTIDE SEQUENCE [LARGE SCALE GENOMIC DNA]</scope>
    <source>
        <strain evidence="2 3">VU population</strain>
        <tissue evidence="2">Whole body</tissue>
    </source>
</reference>
<keyword evidence="3" id="KW-1185">Reference proteome</keyword>
<feature type="transmembrane region" description="Helical" evidence="1">
    <location>
        <begin position="75"/>
        <end position="94"/>
    </location>
</feature>
<sequence>MYTTQFFPLLLRHLKICRKLYSTPYEFNKKYGKLVITKDPNRIRMFRLQIVLLLGSCIVMLANICFGRLTMAKKFQGFLFFSMYVMLLSGRWNYKLDVAMVQTINSAMEFEKKLVEGKPTQKTSMETKLIKLFVHITYYTVYIMVIAMIGLILLDPCSPPFLLSMREDCASIKWTRIGFQHFIFLFETWMNIHVYIGGTLEIVHALFVGIACLLNYFEVLGR</sequence>
<evidence type="ECO:0000313" key="2">
    <source>
        <dbReference type="EMBL" id="OXA43037.1"/>
    </source>
</evidence>
<accession>A0A226DEA5</accession>
<feature type="transmembrane region" description="Helical" evidence="1">
    <location>
        <begin position="50"/>
        <end position="69"/>
    </location>
</feature>